<proteinExistence type="predicted"/>
<dbReference type="EMBL" id="CP069798">
    <property type="protein sequence ID" value="QRQ81871.1"/>
    <property type="molecule type" value="Genomic_DNA"/>
</dbReference>
<sequence length="208" mass="22838">MTSLNAIAEDQGFKVQFIHQPWEGIFDTLDRDERAIVAAGVTATEERHQKYALSNGYYFSPDLAVYTDSKLDLKTFADLKDLKVATQIKTSRITDLQKLKGGNDKIIATDTLYLALKEVVGGKADAVVGDEAVLKYYMQGEPSVAFKSFEYAPNATVPEIVFVLKKGNTELQSKINTGLANIKANGVYAKINQKWFGSASTKPMAASQ</sequence>
<dbReference type="KEGG" id="ptes:JQU52_14635"/>
<evidence type="ECO:0000313" key="3">
    <source>
        <dbReference type="EMBL" id="QRQ81871.1"/>
    </source>
</evidence>
<protein>
    <submittedName>
        <fullName evidence="3">Transporter substrate-binding domain-containing protein</fullName>
    </submittedName>
</protein>
<organism evidence="3 4">
    <name type="scientific">Paralysiella testudinis</name>
    <dbReference type="NCBI Taxonomy" id="2809020"/>
    <lineage>
        <taxon>Bacteria</taxon>
        <taxon>Pseudomonadati</taxon>
        <taxon>Pseudomonadota</taxon>
        <taxon>Betaproteobacteria</taxon>
        <taxon>Neisseriales</taxon>
        <taxon>Neisseriaceae</taxon>
        <taxon>Paralysiella</taxon>
    </lineage>
</organism>
<feature type="domain" description="Solute-binding protein family 3/N-terminal" evidence="2">
    <location>
        <begin position="1"/>
        <end position="199"/>
    </location>
</feature>
<dbReference type="Gene3D" id="3.40.190.10">
    <property type="entry name" value="Periplasmic binding protein-like II"/>
    <property type="match status" value="2"/>
</dbReference>
<dbReference type="PANTHER" id="PTHR35936">
    <property type="entry name" value="MEMBRANE-BOUND LYTIC MUREIN TRANSGLYCOSYLASE F"/>
    <property type="match status" value="1"/>
</dbReference>
<dbReference type="Pfam" id="PF00497">
    <property type="entry name" value="SBP_bac_3"/>
    <property type="match status" value="1"/>
</dbReference>
<keyword evidence="1" id="KW-0732">Signal</keyword>
<dbReference type="SUPFAM" id="SSF53850">
    <property type="entry name" value="Periplasmic binding protein-like II"/>
    <property type="match status" value="1"/>
</dbReference>
<dbReference type="AlphaFoldDB" id="A0A892ZFK3"/>
<evidence type="ECO:0000256" key="1">
    <source>
        <dbReference type="ARBA" id="ARBA00022729"/>
    </source>
</evidence>
<dbReference type="Proteomes" id="UP000653156">
    <property type="component" value="Chromosome"/>
</dbReference>
<dbReference type="SMART" id="SM00062">
    <property type="entry name" value="PBPb"/>
    <property type="match status" value="1"/>
</dbReference>
<accession>A0A892ZFK3</accession>
<evidence type="ECO:0000259" key="2">
    <source>
        <dbReference type="SMART" id="SM00062"/>
    </source>
</evidence>
<dbReference type="InterPro" id="IPR001638">
    <property type="entry name" value="Solute-binding_3/MltF_N"/>
</dbReference>
<name>A0A892ZFK3_9NEIS</name>
<keyword evidence="4" id="KW-1185">Reference proteome</keyword>
<evidence type="ECO:0000313" key="4">
    <source>
        <dbReference type="Proteomes" id="UP000653156"/>
    </source>
</evidence>
<dbReference type="RefSeq" id="WP_230339171.1">
    <property type="nucleotide sequence ID" value="NZ_CP069798.1"/>
</dbReference>
<gene>
    <name evidence="3" type="ORF">JQU52_14635</name>
</gene>
<reference evidence="3" key="1">
    <citation type="submission" date="2021-02" db="EMBL/GenBank/DDBJ databases">
        <title>Neisseriaceae sp. 26B isolated from the cloaca of a Common Toad-headed Turtle (Mesoclemmys nasuta).</title>
        <authorList>
            <person name="Spergser J."/>
            <person name="Busse H.-J."/>
        </authorList>
    </citation>
    <scope>NUCLEOTIDE SEQUENCE</scope>
    <source>
        <strain evidence="3">26B</strain>
    </source>
</reference>
<dbReference type="PANTHER" id="PTHR35936:SF17">
    <property type="entry name" value="ARGININE-BINDING EXTRACELLULAR PROTEIN ARTP"/>
    <property type="match status" value="1"/>
</dbReference>